<dbReference type="InterPro" id="IPR036097">
    <property type="entry name" value="HisK_dim/P_sf"/>
</dbReference>
<evidence type="ECO:0000259" key="14">
    <source>
        <dbReference type="PROSITE" id="PS50109"/>
    </source>
</evidence>
<evidence type="ECO:0000259" key="15">
    <source>
        <dbReference type="PROSITE" id="PS50885"/>
    </source>
</evidence>
<evidence type="ECO:0000313" key="17">
    <source>
        <dbReference type="Proteomes" id="UP001253595"/>
    </source>
</evidence>
<dbReference type="PANTHER" id="PTHR45436">
    <property type="entry name" value="SENSOR HISTIDINE KINASE YKOH"/>
    <property type="match status" value="1"/>
</dbReference>
<dbReference type="GO" id="GO:0004673">
    <property type="term" value="F:protein histidine kinase activity"/>
    <property type="evidence" value="ECO:0007669"/>
    <property type="project" value="UniProtKB-EC"/>
</dbReference>
<comment type="caution">
    <text evidence="16">The sequence shown here is derived from an EMBL/GenBank/DDBJ whole genome shotgun (WGS) entry which is preliminary data.</text>
</comment>
<keyword evidence="11" id="KW-0902">Two-component regulatory system</keyword>
<dbReference type="InterPro" id="IPR003661">
    <property type="entry name" value="HisK_dim/P_dom"/>
</dbReference>
<keyword evidence="7" id="KW-0547">Nucleotide-binding</keyword>
<keyword evidence="10 13" id="KW-1133">Transmembrane helix</keyword>
<evidence type="ECO:0000256" key="13">
    <source>
        <dbReference type="SAM" id="Phobius"/>
    </source>
</evidence>
<evidence type="ECO:0000313" key="16">
    <source>
        <dbReference type="EMBL" id="MDR7090482.1"/>
    </source>
</evidence>
<accession>A0ABU1UZ61</accession>
<comment type="subcellular location">
    <subcellularLocation>
        <location evidence="2">Membrane</location>
        <topology evidence="2">Multi-pass membrane protein</topology>
    </subcellularLocation>
</comment>
<dbReference type="PROSITE" id="PS50885">
    <property type="entry name" value="HAMP"/>
    <property type="match status" value="1"/>
</dbReference>
<protein>
    <recommendedName>
        <fullName evidence="3">histidine kinase</fullName>
        <ecNumber evidence="3">2.7.13.3</ecNumber>
    </recommendedName>
</protein>
<evidence type="ECO:0000256" key="2">
    <source>
        <dbReference type="ARBA" id="ARBA00004141"/>
    </source>
</evidence>
<evidence type="ECO:0000256" key="3">
    <source>
        <dbReference type="ARBA" id="ARBA00012438"/>
    </source>
</evidence>
<sequence length="475" mass="53261">MKSIRGFLVIVLLAIVTLANFAAALRGYLGSMDEAERLFNQRMLQQVDLLNYTFPQWREQTSARADVLLFPARTSDAEASLEFQWVTQDGKLLARSAAMPEQVVVPLVEGFRFVNFHHYRWHVLVAPSADQKSWFIVAERADQRYRLAESMILQAVYPMVLAIPIIGLIIWWVLGVGLKPVTNLARELRQREATDLRSLDQQDMPAELVQLAQSANDLLRRLDASFAREKRFSGDAAHELRTPIAALKIHCENLLHELQPEPASVIKLKQGIERMSYLVEQILLLNRTAPDHFMGTFEAVNLTQLAKQAIVEQSDTLELKHHHIEFNGDECWVSGDRAALASLLNNLLGNAIKYTPDGGRIAINTWLRGRDVVLEVMDNGPGIPDGERERVFDRFYRLGGDRHNSKTPGCGLGLSIVRQVVDLHAAHIALTQSRYGQGLLVMVTFVASAVTDADAKKANHNKSLDHKAATNETNN</sequence>
<dbReference type="RefSeq" id="WP_310072836.1">
    <property type="nucleotide sequence ID" value="NZ_JAVDVX010000004.1"/>
</dbReference>
<feature type="transmembrane region" description="Helical" evidence="13">
    <location>
        <begin position="6"/>
        <end position="29"/>
    </location>
</feature>
<dbReference type="Pfam" id="PF00512">
    <property type="entry name" value="HisKA"/>
    <property type="match status" value="1"/>
</dbReference>
<dbReference type="InterPro" id="IPR050428">
    <property type="entry name" value="TCS_sensor_his_kinase"/>
</dbReference>
<evidence type="ECO:0000256" key="8">
    <source>
        <dbReference type="ARBA" id="ARBA00022777"/>
    </source>
</evidence>
<keyword evidence="5 16" id="KW-0808">Transferase</keyword>
<reference evidence="16 17" key="1">
    <citation type="submission" date="2023-07" db="EMBL/GenBank/DDBJ databases">
        <title>Sorghum-associated microbial communities from plants grown in Nebraska, USA.</title>
        <authorList>
            <person name="Schachtman D."/>
        </authorList>
    </citation>
    <scope>NUCLEOTIDE SEQUENCE [LARGE SCALE GENOMIC DNA]</scope>
    <source>
        <strain evidence="16 17">BE190</strain>
    </source>
</reference>
<dbReference type="PROSITE" id="PS50109">
    <property type="entry name" value="HIS_KIN"/>
    <property type="match status" value="1"/>
</dbReference>
<dbReference type="EC" id="2.7.13.3" evidence="3"/>
<evidence type="ECO:0000256" key="4">
    <source>
        <dbReference type="ARBA" id="ARBA00022553"/>
    </source>
</evidence>
<evidence type="ECO:0000256" key="6">
    <source>
        <dbReference type="ARBA" id="ARBA00022692"/>
    </source>
</evidence>
<name>A0ABU1UZ61_9GAMM</name>
<evidence type="ECO:0000256" key="11">
    <source>
        <dbReference type="ARBA" id="ARBA00023012"/>
    </source>
</evidence>
<dbReference type="InterPro" id="IPR003660">
    <property type="entry name" value="HAMP_dom"/>
</dbReference>
<evidence type="ECO:0000256" key="9">
    <source>
        <dbReference type="ARBA" id="ARBA00022840"/>
    </source>
</evidence>
<keyword evidence="17" id="KW-1185">Reference proteome</keyword>
<comment type="catalytic activity">
    <reaction evidence="1">
        <text>ATP + protein L-histidine = ADP + protein N-phospho-L-histidine.</text>
        <dbReference type="EC" id="2.7.13.3"/>
    </reaction>
</comment>
<dbReference type="InterPro" id="IPR036890">
    <property type="entry name" value="HATPase_C_sf"/>
</dbReference>
<dbReference type="Gene3D" id="1.10.287.130">
    <property type="match status" value="1"/>
</dbReference>
<keyword evidence="9" id="KW-0067">ATP-binding</keyword>
<keyword evidence="4" id="KW-0597">Phosphoprotein</keyword>
<dbReference type="PRINTS" id="PR00344">
    <property type="entry name" value="BCTRLSENSOR"/>
</dbReference>
<keyword evidence="12 13" id="KW-0472">Membrane</keyword>
<evidence type="ECO:0000256" key="7">
    <source>
        <dbReference type="ARBA" id="ARBA00022741"/>
    </source>
</evidence>
<dbReference type="EMBL" id="JAVDVX010000004">
    <property type="protein sequence ID" value="MDR7090482.1"/>
    <property type="molecule type" value="Genomic_DNA"/>
</dbReference>
<dbReference type="SMART" id="SM00388">
    <property type="entry name" value="HisKA"/>
    <property type="match status" value="1"/>
</dbReference>
<evidence type="ECO:0000256" key="12">
    <source>
        <dbReference type="ARBA" id="ARBA00023136"/>
    </source>
</evidence>
<dbReference type="PANTHER" id="PTHR45436:SF14">
    <property type="entry name" value="SENSOR PROTEIN QSEC"/>
    <property type="match status" value="1"/>
</dbReference>
<feature type="transmembrane region" description="Helical" evidence="13">
    <location>
        <begin position="155"/>
        <end position="174"/>
    </location>
</feature>
<dbReference type="InterPro" id="IPR004358">
    <property type="entry name" value="Sig_transdc_His_kin-like_C"/>
</dbReference>
<keyword evidence="8 16" id="KW-0418">Kinase</keyword>
<dbReference type="Proteomes" id="UP001253595">
    <property type="component" value="Unassembled WGS sequence"/>
</dbReference>
<evidence type="ECO:0000256" key="10">
    <source>
        <dbReference type="ARBA" id="ARBA00022989"/>
    </source>
</evidence>
<dbReference type="InterPro" id="IPR005467">
    <property type="entry name" value="His_kinase_dom"/>
</dbReference>
<dbReference type="Pfam" id="PF02518">
    <property type="entry name" value="HATPase_c"/>
    <property type="match status" value="1"/>
</dbReference>
<dbReference type="CDD" id="cd00082">
    <property type="entry name" value="HisKA"/>
    <property type="match status" value="1"/>
</dbReference>
<feature type="domain" description="HAMP" evidence="15">
    <location>
        <begin position="175"/>
        <end position="227"/>
    </location>
</feature>
<dbReference type="SUPFAM" id="SSF47384">
    <property type="entry name" value="Homodimeric domain of signal transducing histidine kinase"/>
    <property type="match status" value="1"/>
</dbReference>
<dbReference type="SMART" id="SM00387">
    <property type="entry name" value="HATPase_c"/>
    <property type="match status" value="1"/>
</dbReference>
<keyword evidence="6 13" id="KW-0812">Transmembrane</keyword>
<dbReference type="Gene3D" id="3.30.565.10">
    <property type="entry name" value="Histidine kinase-like ATPase, C-terminal domain"/>
    <property type="match status" value="1"/>
</dbReference>
<proteinExistence type="predicted"/>
<gene>
    <name evidence="16" type="ORF">J2X05_002506</name>
</gene>
<dbReference type="CDD" id="cd00075">
    <property type="entry name" value="HATPase"/>
    <property type="match status" value="1"/>
</dbReference>
<organism evidence="16 17">
    <name type="scientific">Cellvibrio fibrivorans</name>
    <dbReference type="NCBI Taxonomy" id="126350"/>
    <lineage>
        <taxon>Bacteria</taxon>
        <taxon>Pseudomonadati</taxon>
        <taxon>Pseudomonadota</taxon>
        <taxon>Gammaproteobacteria</taxon>
        <taxon>Cellvibrionales</taxon>
        <taxon>Cellvibrionaceae</taxon>
        <taxon>Cellvibrio</taxon>
    </lineage>
</organism>
<evidence type="ECO:0000256" key="5">
    <source>
        <dbReference type="ARBA" id="ARBA00022679"/>
    </source>
</evidence>
<evidence type="ECO:0000256" key="1">
    <source>
        <dbReference type="ARBA" id="ARBA00000085"/>
    </source>
</evidence>
<feature type="domain" description="Histidine kinase" evidence="14">
    <location>
        <begin position="235"/>
        <end position="449"/>
    </location>
</feature>
<dbReference type="SUPFAM" id="SSF55874">
    <property type="entry name" value="ATPase domain of HSP90 chaperone/DNA topoisomerase II/histidine kinase"/>
    <property type="match status" value="1"/>
</dbReference>
<dbReference type="InterPro" id="IPR003594">
    <property type="entry name" value="HATPase_dom"/>
</dbReference>